<name>A0A4C1YJ31_EUMVA</name>
<keyword evidence="2" id="KW-1185">Reference proteome</keyword>
<protein>
    <submittedName>
        <fullName evidence="1">Uncharacterized protein</fullName>
    </submittedName>
</protein>
<sequence length="83" mass="9753">MCRVTGRGMRKNEEAKKPCNELLTYSSDFGEARLNPSELRTVVPYTYTLRERSAELHDRRSWRTWRLVVVTLRNKIVPCARAL</sequence>
<organism evidence="1 2">
    <name type="scientific">Eumeta variegata</name>
    <name type="common">Bagworm moth</name>
    <name type="synonym">Eumeta japonica</name>
    <dbReference type="NCBI Taxonomy" id="151549"/>
    <lineage>
        <taxon>Eukaryota</taxon>
        <taxon>Metazoa</taxon>
        <taxon>Ecdysozoa</taxon>
        <taxon>Arthropoda</taxon>
        <taxon>Hexapoda</taxon>
        <taxon>Insecta</taxon>
        <taxon>Pterygota</taxon>
        <taxon>Neoptera</taxon>
        <taxon>Endopterygota</taxon>
        <taxon>Lepidoptera</taxon>
        <taxon>Glossata</taxon>
        <taxon>Ditrysia</taxon>
        <taxon>Tineoidea</taxon>
        <taxon>Psychidae</taxon>
        <taxon>Oiketicinae</taxon>
        <taxon>Eumeta</taxon>
    </lineage>
</organism>
<accession>A0A4C1YJ31</accession>
<evidence type="ECO:0000313" key="2">
    <source>
        <dbReference type="Proteomes" id="UP000299102"/>
    </source>
</evidence>
<dbReference type="OrthoDB" id="361102at2759"/>
<comment type="caution">
    <text evidence="1">The sequence shown here is derived from an EMBL/GenBank/DDBJ whole genome shotgun (WGS) entry which is preliminary data.</text>
</comment>
<gene>
    <name evidence="1" type="ORF">EVAR_55092_1</name>
</gene>
<dbReference type="AlphaFoldDB" id="A0A4C1YJ31"/>
<reference evidence="1 2" key="1">
    <citation type="journal article" date="2019" name="Commun. Biol.">
        <title>The bagworm genome reveals a unique fibroin gene that provides high tensile strength.</title>
        <authorList>
            <person name="Kono N."/>
            <person name="Nakamura H."/>
            <person name="Ohtoshi R."/>
            <person name="Tomita M."/>
            <person name="Numata K."/>
            <person name="Arakawa K."/>
        </authorList>
    </citation>
    <scope>NUCLEOTIDE SEQUENCE [LARGE SCALE GENOMIC DNA]</scope>
</reference>
<evidence type="ECO:0000313" key="1">
    <source>
        <dbReference type="EMBL" id="GBP74822.1"/>
    </source>
</evidence>
<proteinExistence type="predicted"/>
<dbReference type="Proteomes" id="UP000299102">
    <property type="component" value="Unassembled WGS sequence"/>
</dbReference>
<dbReference type="EMBL" id="BGZK01001224">
    <property type="protein sequence ID" value="GBP74822.1"/>
    <property type="molecule type" value="Genomic_DNA"/>
</dbReference>